<gene>
    <name evidence="2" type="ORF">IAA22_02725</name>
</gene>
<dbReference type="AlphaFoldDB" id="A0A9D2INW4"/>
<dbReference type="Pfam" id="PF04977">
    <property type="entry name" value="DivIC"/>
    <property type="match status" value="1"/>
</dbReference>
<proteinExistence type="predicted"/>
<keyword evidence="1" id="KW-0472">Membrane</keyword>
<keyword evidence="1" id="KW-0812">Transmembrane</keyword>
<reference evidence="2" key="2">
    <citation type="submission" date="2021-04" db="EMBL/GenBank/DDBJ databases">
        <authorList>
            <person name="Gilroy R."/>
        </authorList>
    </citation>
    <scope>NUCLEOTIDE SEQUENCE</scope>
    <source>
        <strain evidence="2">ChiHecolR3B27-1887</strain>
    </source>
</reference>
<dbReference type="InterPro" id="IPR007060">
    <property type="entry name" value="FtsL/DivIC"/>
</dbReference>
<feature type="transmembrane region" description="Helical" evidence="1">
    <location>
        <begin position="12"/>
        <end position="34"/>
    </location>
</feature>
<sequence length="129" mass="14240">MKRGAADPRSTVAAHRVPLIVVGVVLILVVALYGPACGLYQAWRENGVLQAEQARASEESAELESDINTLMTEDGIKDEARRRGYVEEGETRIVVDGAEQEEGAADDARTDETPWYLSVADFIFQYHED</sequence>
<comment type="caution">
    <text evidence="2">The sequence shown here is derived from an EMBL/GenBank/DDBJ whole genome shotgun (WGS) entry which is preliminary data.</text>
</comment>
<accession>A0A9D2INW4</accession>
<organism evidence="2 3">
    <name type="scientific">Candidatus Olsenella stercoravium</name>
    <dbReference type="NCBI Taxonomy" id="2838713"/>
    <lineage>
        <taxon>Bacteria</taxon>
        <taxon>Bacillati</taxon>
        <taxon>Actinomycetota</taxon>
        <taxon>Coriobacteriia</taxon>
        <taxon>Coriobacteriales</taxon>
        <taxon>Atopobiaceae</taxon>
        <taxon>Olsenella</taxon>
    </lineage>
</organism>
<reference evidence="2" key="1">
    <citation type="journal article" date="2021" name="PeerJ">
        <title>Extensive microbial diversity within the chicken gut microbiome revealed by metagenomics and culture.</title>
        <authorList>
            <person name="Gilroy R."/>
            <person name="Ravi A."/>
            <person name="Getino M."/>
            <person name="Pursley I."/>
            <person name="Horton D.L."/>
            <person name="Alikhan N.F."/>
            <person name="Baker D."/>
            <person name="Gharbi K."/>
            <person name="Hall N."/>
            <person name="Watson M."/>
            <person name="Adriaenssens E.M."/>
            <person name="Foster-Nyarko E."/>
            <person name="Jarju S."/>
            <person name="Secka A."/>
            <person name="Antonio M."/>
            <person name="Oren A."/>
            <person name="Chaudhuri R.R."/>
            <person name="La Ragione R."/>
            <person name="Hildebrand F."/>
            <person name="Pallen M.J."/>
        </authorList>
    </citation>
    <scope>NUCLEOTIDE SEQUENCE</scope>
    <source>
        <strain evidence="2">ChiHecolR3B27-1887</strain>
    </source>
</reference>
<dbReference type="EMBL" id="DXBZ01000051">
    <property type="protein sequence ID" value="HIZ18013.1"/>
    <property type="molecule type" value="Genomic_DNA"/>
</dbReference>
<keyword evidence="1" id="KW-1133">Transmembrane helix</keyword>
<name>A0A9D2INW4_9ACTN</name>
<dbReference type="Proteomes" id="UP000824029">
    <property type="component" value="Unassembled WGS sequence"/>
</dbReference>
<evidence type="ECO:0000313" key="2">
    <source>
        <dbReference type="EMBL" id="HIZ18013.1"/>
    </source>
</evidence>
<evidence type="ECO:0000256" key="1">
    <source>
        <dbReference type="SAM" id="Phobius"/>
    </source>
</evidence>
<evidence type="ECO:0000313" key="3">
    <source>
        <dbReference type="Proteomes" id="UP000824029"/>
    </source>
</evidence>
<protein>
    <submittedName>
        <fullName evidence="2">Septum formation initiator family protein</fullName>
    </submittedName>
</protein>